<dbReference type="InterPro" id="IPR006464">
    <property type="entry name" value="AcTrfase_RimI/Ard1"/>
</dbReference>
<reference evidence="6 7" key="1">
    <citation type="submission" date="2023-07" db="EMBL/GenBank/DDBJ databases">
        <title>Genomic Encyclopedia of Type Strains, Phase IV (KMG-IV): sequencing the most valuable type-strain genomes for metagenomic binning, comparative biology and taxonomic classification.</title>
        <authorList>
            <person name="Goeker M."/>
        </authorList>
    </citation>
    <scope>NUCLEOTIDE SEQUENCE [LARGE SCALE GENOMIC DNA]</scope>
    <source>
        <strain evidence="6 7">DSM 12396</strain>
    </source>
</reference>
<evidence type="ECO:0000256" key="4">
    <source>
        <dbReference type="ARBA" id="ARBA00023315"/>
    </source>
</evidence>
<keyword evidence="7" id="KW-1185">Reference proteome</keyword>
<evidence type="ECO:0000256" key="3">
    <source>
        <dbReference type="ARBA" id="ARBA00022679"/>
    </source>
</evidence>
<comment type="similarity">
    <text evidence="1">Belongs to the acetyltransferase family. RimI subfamily.</text>
</comment>
<dbReference type="GO" id="GO:0008999">
    <property type="term" value="F:protein-N-terminal-alanine acetyltransferase activity"/>
    <property type="evidence" value="ECO:0007669"/>
    <property type="project" value="UniProtKB-EC"/>
</dbReference>
<comment type="caution">
    <text evidence="6">The sequence shown here is derived from an EMBL/GenBank/DDBJ whole genome shotgun (WGS) entry which is preliminary data.</text>
</comment>
<name>A0ABU0B7I7_9FIRM</name>
<protein>
    <submittedName>
        <fullName evidence="6">Ribosomal-protein-alanine N-acetyltransferase</fullName>
        <ecNumber evidence="6">2.3.1.267</ecNumber>
    </submittedName>
</protein>
<feature type="domain" description="N-acetyltransferase" evidence="5">
    <location>
        <begin position="5"/>
        <end position="150"/>
    </location>
</feature>
<gene>
    <name evidence="6" type="ORF">J2Z49_002520</name>
</gene>
<evidence type="ECO:0000256" key="1">
    <source>
        <dbReference type="ARBA" id="ARBA00005395"/>
    </source>
</evidence>
<dbReference type="PANTHER" id="PTHR43420:SF44">
    <property type="entry name" value="ACETYLTRANSFERASE YPEA"/>
    <property type="match status" value="1"/>
</dbReference>
<accession>A0ABU0B7I7</accession>
<dbReference type="Pfam" id="PF00583">
    <property type="entry name" value="Acetyltransf_1"/>
    <property type="match status" value="1"/>
</dbReference>
<dbReference type="PROSITE" id="PS51186">
    <property type="entry name" value="GNAT"/>
    <property type="match status" value="1"/>
</dbReference>
<evidence type="ECO:0000259" key="5">
    <source>
        <dbReference type="PROSITE" id="PS51186"/>
    </source>
</evidence>
<dbReference type="PANTHER" id="PTHR43420">
    <property type="entry name" value="ACETYLTRANSFERASE"/>
    <property type="match status" value="1"/>
</dbReference>
<dbReference type="NCBIfam" id="TIGR01575">
    <property type="entry name" value="rimI"/>
    <property type="match status" value="1"/>
</dbReference>
<keyword evidence="4 6" id="KW-0012">Acyltransferase</keyword>
<dbReference type="CDD" id="cd04301">
    <property type="entry name" value="NAT_SF"/>
    <property type="match status" value="1"/>
</dbReference>
<dbReference type="SUPFAM" id="SSF55729">
    <property type="entry name" value="Acyl-CoA N-acyltransferases (Nat)"/>
    <property type="match status" value="1"/>
</dbReference>
<dbReference type="Gene3D" id="3.40.630.30">
    <property type="match status" value="1"/>
</dbReference>
<evidence type="ECO:0000256" key="2">
    <source>
        <dbReference type="ARBA" id="ARBA00022490"/>
    </source>
</evidence>
<proteinExistence type="inferred from homology"/>
<dbReference type="EC" id="2.3.1.267" evidence="6"/>
<keyword evidence="2" id="KW-0963">Cytoplasm</keyword>
<dbReference type="RefSeq" id="WP_307403247.1">
    <property type="nucleotide sequence ID" value="NZ_JAUSUX010000025.1"/>
</dbReference>
<keyword evidence="3 6" id="KW-0808">Transferase</keyword>
<dbReference type="EMBL" id="JAUSUX010000025">
    <property type="protein sequence ID" value="MDQ0287393.1"/>
    <property type="molecule type" value="Genomic_DNA"/>
</dbReference>
<dbReference type="InterPro" id="IPR016181">
    <property type="entry name" value="Acyl_CoA_acyltransferase"/>
</dbReference>
<dbReference type="InterPro" id="IPR050680">
    <property type="entry name" value="YpeA/RimI_acetyltransf"/>
</dbReference>
<evidence type="ECO:0000313" key="7">
    <source>
        <dbReference type="Proteomes" id="UP001225644"/>
    </source>
</evidence>
<evidence type="ECO:0000313" key="6">
    <source>
        <dbReference type="EMBL" id="MDQ0287393.1"/>
    </source>
</evidence>
<organism evidence="6 7">
    <name type="scientific">Desulfofundulus luciae</name>
    <dbReference type="NCBI Taxonomy" id="74702"/>
    <lineage>
        <taxon>Bacteria</taxon>
        <taxon>Bacillati</taxon>
        <taxon>Bacillota</taxon>
        <taxon>Clostridia</taxon>
        <taxon>Eubacteriales</taxon>
        <taxon>Peptococcaceae</taxon>
        <taxon>Desulfofundulus</taxon>
    </lineage>
</organism>
<dbReference type="Proteomes" id="UP001225644">
    <property type="component" value="Unassembled WGS sequence"/>
</dbReference>
<dbReference type="InterPro" id="IPR000182">
    <property type="entry name" value="GNAT_dom"/>
</dbReference>
<sequence>MPMELTFAEMSCDHLDEVLAIEQASFTTPWSRHAFTYELLQNEFAVYIVVLAGQKVVGYAGMWLVLDEAHVTNVAVHPQYRRRHIGRKLMQELMRRAVTLGASRMTLEVRTSNHVARHLYTSLGFVERGRRRGYYTDTNEDAVIMWKDPLDGFKGGGTG</sequence>